<keyword evidence="1" id="KW-0472">Membrane</keyword>
<dbReference type="SUPFAM" id="SSF50978">
    <property type="entry name" value="WD40 repeat-like"/>
    <property type="match status" value="1"/>
</dbReference>
<name>X6LIZ9_RETFI</name>
<evidence type="ECO:0000256" key="1">
    <source>
        <dbReference type="SAM" id="Phobius"/>
    </source>
</evidence>
<gene>
    <name evidence="2" type="ORF">RFI_35544</name>
</gene>
<dbReference type="Gene3D" id="2.130.10.10">
    <property type="entry name" value="YVTN repeat-like/Quinoprotein amine dehydrogenase"/>
    <property type="match status" value="1"/>
</dbReference>
<proteinExistence type="predicted"/>
<evidence type="ECO:0000313" key="3">
    <source>
        <dbReference type="Proteomes" id="UP000023152"/>
    </source>
</evidence>
<feature type="transmembrane region" description="Helical" evidence="1">
    <location>
        <begin position="77"/>
        <end position="96"/>
    </location>
</feature>
<keyword evidence="1" id="KW-1133">Transmembrane helix</keyword>
<sequence length="260" mass="31511">MEIILERKRKTYFKKEFTMKNFQMKIASNYNIRYPIILPFQFHFNFKYYSFYFLFNNKKILNVFLATPSDVLDKKKLIYLINNGCYRIGIFSFFLFTEEKKDSSNFTTLDSNIANKIHEFGNIVVDYVMSFFFSFFFNFFFLTQINIRLMVDNFNSYIWDIETAKQTKEYKHIDTIYCVKFSQYHYHYHNQNVICFSSEDKIICFWYFNNNKSQILDCYTKYVYCIELLSFSSDDNIIRLCDVETSKSLYDFTDITCGSV</sequence>
<dbReference type="Proteomes" id="UP000023152">
    <property type="component" value="Unassembled WGS sequence"/>
</dbReference>
<dbReference type="AlphaFoldDB" id="X6LIZ9"/>
<evidence type="ECO:0000313" key="2">
    <source>
        <dbReference type="EMBL" id="ETO01893.1"/>
    </source>
</evidence>
<protein>
    <recommendedName>
        <fullName evidence="4">WD repeat-containing protein</fullName>
    </recommendedName>
</protein>
<evidence type="ECO:0008006" key="4">
    <source>
        <dbReference type="Google" id="ProtNLM"/>
    </source>
</evidence>
<feature type="non-terminal residue" evidence="2">
    <location>
        <position position="260"/>
    </location>
</feature>
<keyword evidence="1" id="KW-0812">Transmembrane</keyword>
<comment type="caution">
    <text evidence="2">The sequence shown here is derived from an EMBL/GenBank/DDBJ whole genome shotgun (WGS) entry which is preliminary data.</text>
</comment>
<dbReference type="EMBL" id="ASPP01037175">
    <property type="protein sequence ID" value="ETO01893.1"/>
    <property type="molecule type" value="Genomic_DNA"/>
</dbReference>
<feature type="transmembrane region" description="Helical" evidence="1">
    <location>
        <begin position="127"/>
        <end position="147"/>
    </location>
</feature>
<keyword evidence="3" id="KW-1185">Reference proteome</keyword>
<dbReference type="InterPro" id="IPR036322">
    <property type="entry name" value="WD40_repeat_dom_sf"/>
</dbReference>
<dbReference type="InterPro" id="IPR015943">
    <property type="entry name" value="WD40/YVTN_repeat-like_dom_sf"/>
</dbReference>
<accession>X6LIZ9</accession>
<organism evidence="2 3">
    <name type="scientific">Reticulomyxa filosa</name>
    <dbReference type="NCBI Taxonomy" id="46433"/>
    <lineage>
        <taxon>Eukaryota</taxon>
        <taxon>Sar</taxon>
        <taxon>Rhizaria</taxon>
        <taxon>Retaria</taxon>
        <taxon>Foraminifera</taxon>
        <taxon>Monothalamids</taxon>
        <taxon>Reticulomyxidae</taxon>
        <taxon>Reticulomyxa</taxon>
    </lineage>
</organism>
<reference evidence="2 3" key="1">
    <citation type="journal article" date="2013" name="Curr. Biol.">
        <title>The Genome of the Foraminiferan Reticulomyxa filosa.</title>
        <authorList>
            <person name="Glockner G."/>
            <person name="Hulsmann N."/>
            <person name="Schleicher M."/>
            <person name="Noegel A.A."/>
            <person name="Eichinger L."/>
            <person name="Gallinger C."/>
            <person name="Pawlowski J."/>
            <person name="Sierra R."/>
            <person name="Euteneuer U."/>
            <person name="Pillet L."/>
            <person name="Moustafa A."/>
            <person name="Platzer M."/>
            <person name="Groth M."/>
            <person name="Szafranski K."/>
            <person name="Schliwa M."/>
        </authorList>
    </citation>
    <scope>NUCLEOTIDE SEQUENCE [LARGE SCALE GENOMIC DNA]</scope>
</reference>